<dbReference type="HOGENOM" id="CLU_2195077_0_0_5"/>
<dbReference type="InterPro" id="IPR011010">
    <property type="entry name" value="DNA_brk_join_enz"/>
</dbReference>
<dbReference type="PROSITE" id="PS51898">
    <property type="entry name" value="TYR_RECOMBINASE"/>
    <property type="match status" value="1"/>
</dbReference>
<evidence type="ECO:0000313" key="6">
    <source>
        <dbReference type="Proteomes" id="UP000015347"/>
    </source>
</evidence>
<dbReference type="GO" id="GO:0003677">
    <property type="term" value="F:DNA binding"/>
    <property type="evidence" value="ECO:0007669"/>
    <property type="project" value="InterPro"/>
</dbReference>
<keyword evidence="2" id="KW-0229">DNA integration</keyword>
<reference evidence="6" key="1">
    <citation type="journal article" date="2014" name="Stand. Genomic Sci.">
        <title>Genome sequence of the exopolysaccharide-producing Salipiger mucosus type strain (DSM 16094(T)), a moderately halophilic member of the Roseobacter clade.</title>
        <authorList>
            <person name="Riedel T."/>
            <person name="Spring S."/>
            <person name="Fiebig A."/>
            <person name="Petersen J."/>
            <person name="Kyrpides N.C."/>
            <person name="Goker M."/>
            <person name="Klenk H.P."/>
        </authorList>
    </citation>
    <scope>NUCLEOTIDE SEQUENCE [LARGE SCALE GENOMIC DNA]</scope>
    <source>
        <strain evidence="6">DSM 16094</strain>
    </source>
</reference>
<comment type="similarity">
    <text evidence="1">Belongs to the 'phage' integrase family.</text>
</comment>
<dbReference type="eggNOG" id="COG0582">
    <property type="taxonomic scope" value="Bacteria"/>
</dbReference>
<protein>
    <submittedName>
        <fullName evidence="5">Phage integrase family protein</fullName>
    </submittedName>
</protein>
<dbReference type="Proteomes" id="UP000015347">
    <property type="component" value="Unassembled WGS sequence"/>
</dbReference>
<dbReference type="Gene3D" id="1.10.443.10">
    <property type="entry name" value="Intergrase catalytic core"/>
    <property type="match status" value="1"/>
</dbReference>
<proteinExistence type="inferred from homology"/>
<feature type="domain" description="Tyr recombinase" evidence="4">
    <location>
        <begin position="1"/>
        <end position="108"/>
    </location>
</feature>
<dbReference type="InterPro" id="IPR002104">
    <property type="entry name" value="Integrase_catalytic"/>
</dbReference>
<dbReference type="GO" id="GO:0015074">
    <property type="term" value="P:DNA integration"/>
    <property type="evidence" value="ECO:0007669"/>
    <property type="project" value="UniProtKB-KW"/>
</dbReference>
<organism evidence="5 6">
    <name type="scientific">Salipiger mucosus DSM 16094</name>
    <dbReference type="NCBI Taxonomy" id="1123237"/>
    <lineage>
        <taxon>Bacteria</taxon>
        <taxon>Pseudomonadati</taxon>
        <taxon>Pseudomonadota</taxon>
        <taxon>Alphaproteobacteria</taxon>
        <taxon>Rhodobacterales</taxon>
        <taxon>Roseobacteraceae</taxon>
        <taxon>Salipiger</taxon>
    </lineage>
</organism>
<name>S9RKL8_9RHOB</name>
<dbReference type="GO" id="GO:0006310">
    <property type="term" value="P:DNA recombination"/>
    <property type="evidence" value="ECO:0007669"/>
    <property type="project" value="UniProtKB-KW"/>
</dbReference>
<dbReference type="AlphaFoldDB" id="S9RKL8"/>
<sequence length="108" mass="12077">MRAVWDCPGGFITQCALKLTALTWLRSSELRFGTWNEISWEDGLWVVPAGRMKRKRKHIVPLATQSLATLKLLRSFTGHKGDLMFPAQGRTGPVMSENTMEAAMKSLG</sequence>
<keyword evidence="6" id="KW-1185">Reference proteome</keyword>
<dbReference type="InterPro" id="IPR050808">
    <property type="entry name" value="Phage_Integrase"/>
</dbReference>
<comment type="caution">
    <text evidence="5">The sequence shown here is derived from an EMBL/GenBank/DDBJ whole genome shotgun (WGS) entry which is preliminary data.</text>
</comment>
<dbReference type="EMBL" id="APVH01000038">
    <property type="protein sequence ID" value="EPX78660.1"/>
    <property type="molecule type" value="Genomic_DNA"/>
</dbReference>
<dbReference type="PANTHER" id="PTHR30629">
    <property type="entry name" value="PROPHAGE INTEGRASE"/>
    <property type="match status" value="1"/>
</dbReference>
<evidence type="ECO:0000259" key="4">
    <source>
        <dbReference type="PROSITE" id="PS51898"/>
    </source>
</evidence>
<evidence type="ECO:0000256" key="2">
    <source>
        <dbReference type="ARBA" id="ARBA00022908"/>
    </source>
</evidence>
<dbReference type="STRING" id="1123237.Salmuc_04241"/>
<dbReference type="SUPFAM" id="SSF56349">
    <property type="entry name" value="DNA breaking-rejoining enzymes"/>
    <property type="match status" value="1"/>
</dbReference>
<gene>
    <name evidence="5" type="ORF">Salmuc_04241</name>
</gene>
<evidence type="ECO:0000256" key="3">
    <source>
        <dbReference type="ARBA" id="ARBA00023172"/>
    </source>
</evidence>
<evidence type="ECO:0000256" key="1">
    <source>
        <dbReference type="ARBA" id="ARBA00008857"/>
    </source>
</evidence>
<keyword evidence="3" id="KW-0233">DNA recombination</keyword>
<evidence type="ECO:0000313" key="5">
    <source>
        <dbReference type="EMBL" id="EPX78660.1"/>
    </source>
</evidence>
<dbReference type="PANTHER" id="PTHR30629:SF2">
    <property type="entry name" value="PROPHAGE INTEGRASE INTS-RELATED"/>
    <property type="match status" value="1"/>
</dbReference>
<dbReference type="InterPro" id="IPR013762">
    <property type="entry name" value="Integrase-like_cat_sf"/>
</dbReference>
<dbReference type="Pfam" id="PF00589">
    <property type="entry name" value="Phage_integrase"/>
    <property type="match status" value="1"/>
</dbReference>
<accession>S9RKL8</accession>